<feature type="domain" description="LIM zinc-binding" evidence="7">
    <location>
        <begin position="179"/>
        <end position="247"/>
    </location>
</feature>
<evidence type="ECO:0000256" key="2">
    <source>
        <dbReference type="ARBA" id="ARBA00022737"/>
    </source>
</evidence>
<proteinExistence type="predicted"/>
<organism evidence="8 9">
    <name type="scientific">Thecamonas trahens ATCC 50062</name>
    <dbReference type="NCBI Taxonomy" id="461836"/>
    <lineage>
        <taxon>Eukaryota</taxon>
        <taxon>Apusozoa</taxon>
        <taxon>Apusomonadida</taxon>
        <taxon>Apusomonadidae</taxon>
        <taxon>Thecamonas</taxon>
    </lineage>
</organism>
<evidence type="ECO:0000313" key="9">
    <source>
        <dbReference type="Proteomes" id="UP000054408"/>
    </source>
</evidence>
<keyword evidence="3 5" id="KW-0862">Zinc</keyword>
<feature type="domain" description="LIM zinc-binding" evidence="7">
    <location>
        <begin position="12"/>
        <end position="74"/>
    </location>
</feature>
<evidence type="ECO:0000313" key="8">
    <source>
        <dbReference type="EMBL" id="KNC53646.1"/>
    </source>
</evidence>
<dbReference type="OMA" id="EEVIMCP"/>
<dbReference type="RefSeq" id="XP_013762046.1">
    <property type="nucleotide sequence ID" value="XM_013906592.1"/>
</dbReference>
<protein>
    <recommendedName>
        <fullName evidence="7">LIM zinc-binding domain-containing protein</fullName>
    </recommendedName>
</protein>
<dbReference type="SMART" id="SM00132">
    <property type="entry name" value="LIM"/>
    <property type="match status" value="3"/>
</dbReference>
<dbReference type="eggNOG" id="KOG1044">
    <property type="taxonomic scope" value="Eukaryota"/>
</dbReference>
<dbReference type="PROSITE" id="PS00478">
    <property type="entry name" value="LIM_DOMAIN_1"/>
    <property type="match status" value="2"/>
</dbReference>
<dbReference type="PROSITE" id="PS50023">
    <property type="entry name" value="LIM_DOMAIN_2"/>
    <property type="match status" value="3"/>
</dbReference>
<keyword evidence="1 5" id="KW-0479">Metal-binding</keyword>
<dbReference type="InterPro" id="IPR001781">
    <property type="entry name" value="Znf_LIM"/>
</dbReference>
<keyword evidence="9" id="KW-1185">Reference proteome</keyword>
<evidence type="ECO:0000256" key="6">
    <source>
        <dbReference type="SAM" id="MobiDB-lite"/>
    </source>
</evidence>
<dbReference type="STRING" id="461836.A0A0L0DNR8"/>
<dbReference type="Gene3D" id="2.10.110.10">
    <property type="entry name" value="Cysteine Rich Protein"/>
    <property type="match status" value="3"/>
</dbReference>
<evidence type="ECO:0000256" key="5">
    <source>
        <dbReference type="PROSITE-ProRule" id="PRU00125"/>
    </source>
</evidence>
<evidence type="ECO:0000259" key="7">
    <source>
        <dbReference type="PROSITE" id="PS50023"/>
    </source>
</evidence>
<dbReference type="Proteomes" id="UP000054408">
    <property type="component" value="Unassembled WGS sequence"/>
</dbReference>
<dbReference type="AlphaFoldDB" id="A0A0L0DNR8"/>
<dbReference type="GeneID" id="25569562"/>
<name>A0A0L0DNR8_THETB</name>
<evidence type="ECO:0000256" key="3">
    <source>
        <dbReference type="ARBA" id="ARBA00022833"/>
    </source>
</evidence>
<dbReference type="Pfam" id="PF00412">
    <property type="entry name" value="LIM"/>
    <property type="match status" value="2"/>
</dbReference>
<dbReference type="PANTHER" id="PTHR24205">
    <property type="entry name" value="FOUR AND A HALF LIM DOMAINS PROTEIN"/>
    <property type="match status" value="1"/>
</dbReference>
<sequence>MSAGFVPATPDAPCKACGKAFQEGQIPMKCGEDRYHVACFHCASCDAILTKVVFIEEVIMCPPCAADYRADQKRLADAALASQLHNCAACGDRIEGAELFALDKYWHGMGCFTCGYCARDLSTKFAVADGVAYCNQGCFEHAQAGDAPPEPPASTDAAAASQTPAGDQPAASVSEGEPDDCYACAKPVTDSKSMRVPPLGRFHIDCYVCGACTQTIGTNIVARPPASEGEKYRLFCCDACAEADAVVEA</sequence>
<dbReference type="EMBL" id="GL349437">
    <property type="protein sequence ID" value="KNC53646.1"/>
    <property type="molecule type" value="Genomic_DNA"/>
</dbReference>
<evidence type="ECO:0000256" key="4">
    <source>
        <dbReference type="ARBA" id="ARBA00023038"/>
    </source>
</evidence>
<evidence type="ECO:0000256" key="1">
    <source>
        <dbReference type="ARBA" id="ARBA00022723"/>
    </source>
</evidence>
<dbReference type="PANTHER" id="PTHR24205:SF16">
    <property type="entry name" value="GH01042P-RELATED"/>
    <property type="match status" value="1"/>
</dbReference>
<feature type="domain" description="LIM zinc-binding" evidence="7">
    <location>
        <begin position="85"/>
        <end position="145"/>
    </location>
</feature>
<gene>
    <name evidence="8" type="ORF">AMSG_11647</name>
</gene>
<dbReference type="GO" id="GO:0003712">
    <property type="term" value="F:transcription coregulator activity"/>
    <property type="evidence" value="ECO:0007669"/>
    <property type="project" value="TreeGrafter"/>
</dbReference>
<dbReference type="OrthoDB" id="1746725at2759"/>
<feature type="region of interest" description="Disordered" evidence="6">
    <location>
        <begin position="145"/>
        <end position="179"/>
    </location>
</feature>
<dbReference type="GO" id="GO:0005634">
    <property type="term" value="C:nucleus"/>
    <property type="evidence" value="ECO:0007669"/>
    <property type="project" value="TreeGrafter"/>
</dbReference>
<reference evidence="8 9" key="1">
    <citation type="submission" date="2010-05" db="EMBL/GenBank/DDBJ databases">
        <title>The Genome Sequence of Thecamonas trahens ATCC 50062.</title>
        <authorList>
            <consortium name="The Broad Institute Genome Sequencing Platform"/>
            <person name="Russ C."/>
            <person name="Cuomo C."/>
            <person name="Shea T."/>
            <person name="Young S.K."/>
            <person name="Zeng Q."/>
            <person name="Koehrsen M."/>
            <person name="Haas B."/>
            <person name="Borodovsky M."/>
            <person name="Guigo R."/>
            <person name="Alvarado L."/>
            <person name="Berlin A."/>
            <person name="Bochicchio J."/>
            <person name="Borenstein D."/>
            <person name="Chapman S."/>
            <person name="Chen Z."/>
            <person name="Freedman E."/>
            <person name="Gellesch M."/>
            <person name="Goldberg J."/>
            <person name="Griggs A."/>
            <person name="Gujja S."/>
            <person name="Heilman E."/>
            <person name="Heiman D."/>
            <person name="Hepburn T."/>
            <person name="Howarth C."/>
            <person name="Jen D."/>
            <person name="Larson L."/>
            <person name="Mehta T."/>
            <person name="Park D."/>
            <person name="Pearson M."/>
            <person name="Roberts A."/>
            <person name="Saif S."/>
            <person name="Shenoy N."/>
            <person name="Sisk P."/>
            <person name="Stolte C."/>
            <person name="Sykes S."/>
            <person name="Thomson T."/>
            <person name="Walk T."/>
            <person name="White J."/>
            <person name="Yandava C."/>
            <person name="Burger G."/>
            <person name="Gray M.W."/>
            <person name="Holland P.W.H."/>
            <person name="King N."/>
            <person name="Lang F.B.F."/>
            <person name="Roger A.J."/>
            <person name="Ruiz-Trillo I."/>
            <person name="Lander E."/>
            <person name="Nusbaum C."/>
        </authorList>
    </citation>
    <scope>NUCLEOTIDE SEQUENCE [LARGE SCALE GENOMIC DNA]</scope>
    <source>
        <strain evidence="8 9">ATCC 50062</strain>
    </source>
</reference>
<dbReference type="GO" id="GO:0046872">
    <property type="term" value="F:metal ion binding"/>
    <property type="evidence" value="ECO:0007669"/>
    <property type="project" value="UniProtKB-KW"/>
</dbReference>
<accession>A0A0L0DNR8</accession>
<keyword evidence="2" id="KW-0677">Repeat</keyword>
<keyword evidence="4 5" id="KW-0440">LIM domain</keyword>